<keyword evidence="1" id="KW-0472">Membrane</keyword>
<dbReference type="Pfam" id="PF06161">
    <property type="entry name" value="DUF975"/>
    <property type="match status" value="1"/>
</dbReference>
<feature type="transmembrane region" description="Helical" evidence="1">
    <location>
        <begin position="95"/>
        <end position="119"/>
    </location>
</feature>
<dbReference type="Proteomes" id="UP000609346">
    <property type="component" value="Unassembled WGS sequence"/>
</dbReference>
<accession>A0ABR8N6C1</accession>
<comment type="caution">
    <text evidence="2">The sequence shown here is derived from an EMBL/GenBank/DDBJ whole genome shotgun (WGS) entry which is preliminary data.</text>
</comment>
<protein>
    <submittedName>
        <fullName evidence="2">DUF975 family protein</fullName>
    </submittedName>
</protein>
<keyword evidence="3" id="KW-1185">Reference proteome</keyword>
<reference evidence="2 3" key="1">
    <citation type="submission" date="2020-09" db="EMBL/GenBank/DDBJ databases">
        <title>Paenibacillus sp. strain PR3 16S rRNA gene Genome sequencing and assembly.</title>
        <authorList>
            <person name="Kim J."/>
        </authorList>
    </citation>
    <scope>NUCLEOTIDE SEQUENCE [LARGE SCALE GENOMIC DNA]</scope>
    <source>
        <strain evidence="2 3">PR3</strain>
    </source>
</reference>
<organism evidence="2 3">
    <name type="scientific">Paenibacillus terricola</name>
    <dbReference type="NCBI Taxonomy" id="2763503"/>
    <lineage>
        <taxon>Bacteria</taxon>
        <taxon>Bacillati</taxon>
        <taxon>Bacillota</taxon>
        <taxon>Bacilli</taxon>
        <taxon>Bacillales</taxon>
        <taxon>Paenibacillaceae</taxon>
        <taxon>Paenibacillus</taxon>
    </lineage>
</organism>
<evidence type="ECO:0000313" key="3">
    <source>
        <dbReference type="Proteomes" id="UP000609346"/>
    </source>
</evidence>
<dbReference type="InterPro" id="IPR010380">
    <property type="entry name" value="DUF975"/>
</dbReference>
<dbReference type="RefSeq" id="WP_191206302.1">
    <property type="nucleotide sequence ID" value="NZ_JACXZA010000007.1"/>
</dbReference>
<feature type="transmembrane region" description="Helical" evidence="1">
    <location>
        <begin position="154"/>
        <end position="181"/>
    </location>
</feature>
<dbReference type="EMBL" id="JACXZA010000007">
    <property type="protein sequence ID" value="MBD3922009.1"/>
    <property type="molecule type" value="Genomic_DNA"/>
</dbReference>
<name>A0ABR8N6C1_9BACL</name>
<keyword evidence="1" id="KW-1133">Transmembrane helix</keyword>
<gene>
    <name evidence="2" type="ORF">H8B09_24825</name>
</gene>
<dbReference type="PANTHER" id="PTHR40076">
    <property type="entry name" value="MEMBRANE PROTEIN-RELATED"/>
    <property type="match status" value="1"/>
</dbReference>
<dbReference type="PANTHER" id="PTHR40076:SF1">
    <property type="entry name" value="MEMBRANE PROTEIN"/>
    <property type="match status" value="1"/>
</dbReference>
<keyword evidence="1" id="KW-0812">Transmembrane</keyword>
<proteinExistence type="predicted"/>
<evidence type="ECO:0000313" key="2">
    <source>
        <dbReference type="EMBL" id="MBD3922009.1"/>
    </source>
</evidence>
<feature type="transmembrane region" description="Helical" evidence="1">
    <location>
        <begin position="20"/>
        <end position="41"/>
    </location>
</feature>
<evidence type="ECO:0000256" key="1">
    <source>
        <dbReference type="SAM" id="Phobius"/>
    </source>
</evidence>
<feature type="transmembrane region" description="Helical" evidence="1">
    <location>
        <begin position="53"/>
        <end position="74"/>
    </location>
</feature>
<sequence length="209" mass="23552">MNVTYSEFRRRARESLRGQWGKSVGAILLAAIPSVILAFLGLFSHSMQVAGNIMSYLLAGMIALGSAGFFLAIARHQRPPATSIYQGFNFPVKAFLLYILILIFTVLWTLLLIIPGIIATFRYSMAYYILADNPGMSPLEAIRRSKQMMAGNKWRMFVLQLTFIGWMLLCIPTFGIGYLWLGPYMAVTTAHLYDELKNKEEKPPVPLTF</sequence>